<evidence type="ECO:0000256" key="4">
    <source>
        <dbReference type="RuleBase" id="RU004262"/>
    </source>
</evidence>
<dbReference type="OrthoDB" id="6422033at2759"/>
<evidence type="ECO:0000256" key="3">
    <source>
        <dbReference type="ARBA" id="ARBA00022525"/>
    </source>
</evidence>
<keyword evidence="3" id="KW-0964">Secreted</keyword>
<comment type="subcellular location">
    <subcellularLocation>
        <location evidence="1">Secreted</location>
    </subcellularLocation>
</comment>
<gene>
    <name evidence="6" type="ORF">PVAND_015950</name>
</gene>
<dbReference type="Gene3D" id="3.40.50.1820">
    <property type="entry name" value="alpha/beta hydrolase"/>
    <property type="match status" value="1"/>
</dbReference>
<feature type="domain" description="Lipase" evidence="5">
    <location>
        <begin position="7"/>
        <end position="218"/>
    </location>
</feature>
<dbReference type="InterPro" id="IPR029058">
    <property type="entry name" value="AB_hydrolase_fold"/>
</dbReference>
<evidence type="ECO:0000256" key="2">
    <source>
        <dbReference type="ARBA" id="ARBA00010701"/>
    </source>
</evidence>
<dbReference type="GO" id="GO:0017171">
    <property type="term" value="F:serine hydrolase activity"/>
    <property type="evidence" value="ECO:0007669"/>
    <property type="project" value="TreeGrafter"/>
</dbReference>
<comment type="caution">
    <text evidence="6">The sequence shown here is derived from an EMBL/GenBank/DDBJ whole genome shotgun (WGS) entry which is preliminary data.</text>
</comment>
<dbReference type="PANTHER" id="PTHR11610">
    <property type="entry name" value="LIPASE"/>
    <property type="match status" value="1"/>
</dbReference>
<dbReference type="PANTHER" id="PTHR11610:SF173">
    <property type="entry name" value="LIPASE DOMAIN-CONTAINING PROTEIN-RELATED"/>
    <property type="match status" value="1"/>
</dbReference>
<dbReference type="EMBL" id="JADBJN010000004">
    <property type="protein sequence ID" value="KAG5667993.1"/>
    <property type="molecule type" value="Genomic_DNA"/>
</dbReference>
<name>A0A9J6BDP7_POLVA</name>
<dbReference type="GO" id="GO:0005615">
    <property type="term" value="C:extracellular space"/>
    <property type="evidence" value="ECO:0007669"/>
    <property type="project" value="TreeGrafter"/>
</dbReference>
<dbReference type="GO" id="GO:0016042">
    <property type="term" value="P:lipid catabolic process"/>
    <property type="evidence" value="ECO:0007669"/>
    <property type="project" value="TreeGrafter"/>
</dbReference>
<proteinExistence type="inferred from homology"/>
<dbReference type="GO" id="GO:0016298">
    <property type="term" value="F:lipase activity"/>
    <property type="evidence" value="ECO:0007669"/>
    <property type="project" value="InterPro"/>
</dbReference>
<comment type="similarity">
    <text evidence="2 4">Belongs to the AB hydrolase superfamily. Lipase family.</text>
</comment>
<evidence type="ECO:0000313" key="7">
    <source>
        <dbReference type="Proteomes" id="UP001107558"/>
    </source>
</evidence>
<organism evidence="6 7">
    <name type="scientific">Polypedilum vanderplanki</name>
    <name type="common">Sleeping chironomid midge</name>
    <dbReference type="NCBI Taxonomy" id="319348"/>
    <lineage>
        <taxon>Eukaryota</taxon>
        <taxon>Metazoa</taxon>
        <taxon>Ecdysozoa</taxon>
        <taxon>Arthropoda</taxon>
        <taxon>Hexapoda</taxon>
        <taxon>Insecta</taxon>
        <taxon>Pterygota</taxon>
        <taxon>Neoptera</taxon>
        <taxon>Endopterygota</taxon>
        <taxon>Diptera</taxon>
        <taxon>Nematocera</taxon>
        <taxon>Chironomoidea</taxon>
        <taxon>Chironomidae</taxon>
        <taxon>Chironominae</taxon>
        <taxon>Polypedilum</taxon>
        <taxon>Polypedilum</taxon>
    </lineage>
</organism>
<dbReference type="SUPFAM" id="SSF53474">
    <property type="entry name" value="alpha/beta-Hydrolases"/>
    <property type="match status" value="1"/>
</dbReference>
<evidence type="ECO:0000256" key="1">
    <source>
        <dbReference type="ARBA" id="ARBA00004613"/>
    </source>
</evidence>
<dbReference type="Proteomes" id="UP001107558">
    <property type="component" value="Chromosome 4"/>
</dbReference>
<evidence type="ECO:0000313" key="6">
    <source>
        <dbReference type="EMBL" id="KAG5667993.1"/>
    </source>
</evidence>
<evidence type="ECO:0000259" key="5">
    <source>
        <dbReference type="Pfam" id="PF00151"/>
    </source>
</evidence>
<protein>
    <recommendedName>
        <fullName evidence="5">Lipase domain-containing protein</fullName>
    </recommendedName>
</protein>
<reference evidence="6" key="1">
    <citation type="submission" date="2021-03" db="EMBL/GenBank/DDBJ databases">
        <title>Chromosome level genome of the anhydrobiotic midge Polypedilum vanderplanki.</title>
        <authorList>
            <person name="Yoshida Y."/>
            <person name="Kikawada T."/>
            <person name="Gusev O."/>
        </authorList>
    </citation>
    <scope>NUCLEOTIDE SEQUENCE</scope>
    <source>
        <strain evidence="6">NIAS01</strain>
        <tissue evidence="6">Whole body or cell culture</tissue>
    </source>
</reference>
<dbReference type="Pfam" id="PF00151">
    <property type="entry name" value="Lipase"/>
    <property type="match status" value="1"/>
</dbReference>
<dbReference type="InterPro" id="IPR000734">
    <property type="entry name" value="TAG_lipase"/>
</dbReference>
<dbReference type="InterPro" id="IPR013818">
    <property type="entry name" value="Lipase"/>
</dbReference>
<sequence length="246" mass="26997">MFHYAQDQTITTPQVHDLVSAYATNGQFNYILVHYTDPRIIQNSDAADLAEAIAITLTNFFNNGYSSGQMNLIGFSLGAQIMARASRRVQEISSRRHVIGRLTGLDPIQLGWISGNRIGRLSSSDAQWVESIHTEGNQLGDTGANGHLSFFVNGGITQPFCTQTLPGNRAECSHIFALTVWAESVRATVPAFPSLSCPTWNEFTSGQCNNNPIAYMGRSNSATLLRGPFMLRTNMEPPWSRNVATP</sequence>
<dbReference type="AlphaFoldDB" id="A0A9J6BDP7"/>
<keyword evidence="7" id="KW-1185">Reference proteome</keyword>
<accession>A0A9J6BDP7</accession>